<dbReference type="AlphaFoldDB" id="A0A2T4AHU7"/>
<organism evidence="2 3">
    <name type="scientific">Trichoderma harzianum CBS 226.95</name>
    <dbReference type="NCBI Taxonomy" id="983964"/>
    <lineage>
        <taxon>Eukaryota</taxon>
        <taxon>Fungi</taxon>
        <taxon>Dikarya</taxon>
        <taxon>Ascomycota</taxon>
        <taxon>Pezizomycotina</taxon>
        <taxon>Sordariomycetes</taxon>
        <taxon>Hypocreomycetidae</taxon>
        <taxon>Hypocreales</taxon>
        <taxon>Hypocreaceae</taxon>
        <taxon>Trichoderma</taxon>
    </lineage>
</organism>
<evidence type="ECO:0000313" key="2">
    <source>
        <dbReference type="EMBL" id="PTB56665.1"/>
    </source>
</evidence>
<sequence length="94" mass="10198">MCAAGGLGWSCGFARPLGRAANATACQGYGTRWEARDAAVYIPARWRALYPKVSRRHREGGGQAKAEIRACKPARVTRQRAANQQARPGLTTLK</sequence>
<name>A0A2T4AHU7_TRIHA</name>
<evidence type="ECO:0000256" key="1">
    <source>
        <dbReference type="SAM" id="MobiDB-lite"/>
    </source>
</evidence>
<accession>A0A2T4AHU7</accession>
<reference evidence="2 3" key="1">
    <citation type="submission" date="2016-07" db="EMBL/GenBank/DDBJ databases">
        <title>Multiple horizontal gene transfer events from other fungi enriched the ability of initially mycotrophic Trichoderma (Ascomycota) to feed on dead plant biomass.</title>
        <authorList>
            <consortium name="DOE Joint Genome Institute"/>
            <person name="Aerts A."/>
            <person name="Atanasova L."/>
            <person name="Chenthamara K."/>
            <person name="Zhang J."/>
            <person name="Grujic M."/>
            <person name="Henrissat B."/>
            <person name="Kuo A."/>
            <person name="Salamov A."/>
            <person name="Lipzen A."/>
            <person name="Labutti K."/>
            <person name="Barry K."/>
            <person name="Miao Y."/>
            <person name="Rahimi M.J."/>
            <person name="Shen Q."/>
            <person name="Grigoriev I.V."/>
            <person name="Kubicek C.P."/>
            <person name="Druzhinina I.S."/>
        </authorList>
    </citation>
    <scope>NUCLEOTIDE SEQUENCE [LARGE SCALE GENOMIC DNA]</scope>
    <source>
        <strain evidence="2 3">CBS 226.95</strain>
    </source>
</reference>
<dbReference type="EMBL" id="KZ679678">
    <property type="protein sequence ID" value="PTB56665.1"/>
    <property type="molecule type" value="Genomic_DNA"/>
</dbReference>
<evidence type="ECO:0000313" key="3">
    <source>
        <dbReference type="Proteomes" id="UP000241690"/>
    </source>
</evidence>
<feature type="region of interest" description="Disordered" evidence="1">
    <location>
        <begin position="74"/>
        <end position="94"/>
    </location>
</feature>
<keyword evidence="3" id="KW-1185">Reference proteome</keyword>
<dbReference type="Proteomes" id="UP000241690">
    <property type="component" value="Unassembled WGS sequence"/>
</dbReference>
<protein>
    <submittedName>
        <fullName evidence="2">Uncharacterized protein</fullName>
    </submittedName>
</protein>
<dbReference type="GeneID" id="36625646"/>
<dbReference type="RefSeq" id="XP_024776342.1">
    <property type="nucleotide sequence ID" value="XM_024917077.1"/>
</dbReference>
<gene>
    <name evidence="2" type="ORF">M431DRAFT_493143</name>
</gene>
<proteinExistence type="predicted"/>